<protein>
    <submittedName>
        <fullName evidence="2">Uncharacterized protein</fullName>
    </submittedName>
</protein>
<name>A0AA39YIH5_9PEZI</name>
<gene>
    <name evidence="2" type="ORF">B0T16DRAFT_95900</name>
</gene>
<reference evidence="2" key="1">
    <citation type="submission" date="2023-06" db="EMBL/GenBank/DDBJ databases">
        <title>Genome-scale phylogeny and comparative genomics of the fungal order Sordariales.</title>
        <authorList>
            <consortium name="Lawrence Berkeley National Laboratory"/>
            <person name="Hensen N."/>
            <person name="Bonometti L."/>
            <person name="Westerberg I."/>
            <person name="Brannstrom I.O."/>
            <person name="Guillou S."/>
            <person name="Cros-Aarteil S."/>
            <person name="Calhoun S."/>
            <person name="Haridas S."/>
            <person name="Kuo A."/>
            <person name="Mondo S."/>
            <person name="Pangilinan J."/>
            <person name="Riley R."/>
            <person name="Labutti K."/>
            <person name="Andreopoulos B."/>
            <person name="Lipzen A."/>
            <person name="Chen C."/>
            <person name="Yanf M."/>
            <person name="Daum C."/>
            <person name="Ng V."/>
            <person name="Clum A."/>
            <person name="Steindorff A."/>
            <person name="Ohm R."/>
            <person name="Martin F."/>
            <person name="Silar P."/>
            <person name="Natvig D."/>
            <person name="Lalanne C."/>
            <person name="Gautier V."/>
            <person name="Ament-Velasquez S.L."/>
            <person name="Kruys A."/>
            <person name="Hutchinson M.I."/>
            <person name="Powell A.J."/>
            <person name="Barry K."/>
            <person name="Miller A.N."/>
            <person name="Grigoriev I.V."/>
            <person name="Debuchy R."/>
            <person name="Gladieux P."/>
            <person name="Thoren M.H."/>
            <person name="Johannesson H."/>
        </authorList>
    </citation>
    <scope>NUCLEOTIDE SEQUENCE</scope>
    <source>
        <strain evidence="2">SMH2532-1</strain>
    </source>
</reference>
<evidence type="ECO:0000313" key="2">
    <source>
        <dbReference type="EMBL" id="KAK0652152.1"/>
    </source>
</evidence>
<dbReference type="EMBL" id="JAULSV010000002">
    <property type="protein sequence ID" value="KAK0652152.1"/>
    <property type="molecule type" value="Genomic_DNA"/>
</dbReference>
<comment type="caution">
    <text evidence="2">The sequence shown here is derived from an EMBL/GenBank/DDBJ whole genome shotgun (WGS) entry which is preliminary data.</text>
</comment>
<dbReference type="Proteomes" id="UP001174936">
    <property type="component" value="Unassembled WGS sequence"/>
</dbReference>
<accession>A0AA39YIH5</accession>
<organism evidence="2 3">
    <name type="scientific">Cercophora newfieldiana</name>
    <dbReference type="NCBI Taxonomy" id="92897"/>
    <lineage>
        <taxon>Eukaryota</taxon>
        <taxon>Fungi</taxon>
        <taxon>Dikarya</taxon>
        <taxon>Ascomycota</taxon>
        <taxon>Pezizomycotina</taxon>
        <taxon>Sordariomycetes</taxon>
        <taxon>Sordariomycetidae</taxon>
        <taxon>Sordariales</taxon>
        <taxon>Lasiosphaeriaceae</taxon>
        <taxon>Cercophora</taxon>
    </lineage>
</organism>
<dbReference type="AlphaFoldDB" id="A0AA39YIH5"/>
<evidence type="ECO:0000313" key="3">
    <source>
        <dbReference type="Proteomes" id="UP001174936"/>
    </source>
</evidence>
<keyword evidence="3" id="KW-1185">Reference proteome</keyword>
<evidence type="ECO:0000256" key="1">
    <source>
        <dbReference type="SAM" id="MobiDB-lite"/>
    </source>
</evidence>
<sequence length="149" mass="15599">MVGSNAGAAVPNGQCKHIPQSAARSAQLLAPRKAHQPGPEHRLDPLAVSIAKGGGAETSARRSMNSLEAVAEISAFKGSLAHNTQSNLGRDGNPRWPGTRAGRYTLIILTIWALARSEFHVPCVGVQMQHPRLPSHVPLPSPTSPSGGP</sequence>
<feature type="region of interest" description="Disordered" evidence="1">
    <location>
        <begin position="20"/>
        <end position="45"/>
    </location>
</feature>
<proteinExistence type="predicted"/>